<protein>
    <submittedName>
        <fullName evidence="1">Uncharacterized protein</fullName>
    </submittedName>
</protein>
<reference evidence="1 2" key="1">
    <citation type="submission" date="2016-04" db="EMBL/GenBank/DDBJ databases">
        <title>A degradative enzymes factory behind the ericoid mycorrhizal symbiosis.</title>
        <authorList>
            <consortium name="DOE Joint Genome Institute"/>
            <person name="Martino E."/>
            <person name="Morin E."/>
            <person name="Grelet G."/>
            <person name="Kuo A."/>
            <person name="Kohler A."/>
            <person name="Daghino S."/>
            <person name="Barry K."/>
            <person name="Choi C."/>
            <person name="Cichocki N."/>
            <person name="Clum A."/>
            <person name="Copeland A."/>
            <person name="Hainaut M."/>
            <person name="Haridas S."/>
            <person name="Labutti K."/>
            <person name="Lindquist E."/>
            <person name="Lipzen A."/>
            <person name="Khouja H.-R."/>
            <person name="Murat C."/>
            <person name="Ohm R."/>
            <person name="Olson A."/>
            <person name="Spatafora J."/>
            <person name="Veneault-Fourrey C."/>
            <person name="Henrissat B."/>
            <person name="Grigoriev I."/>
            <person name="Martin F."/>
            <person name="Perotto S."/>
        </authorList>
    </citation>
    <scope>NUCLEOTIDE SEQUENCE [LARGE SCALE GENOMIC DNA]</scope>
    <source>
        <strain evidence="1 2">F</strain>
    </source>
</reference>
<evidence type="ECO:0000313" key="2">
    <source>
        <dbReference type="Proteomes" id="UP000235786"/>
    </source>
</evidence>
<keyword evidence="2" id="KW-1185">Reference proteome</keyword>
<accession>A0A2J6RF32</accession>
<name>A0A2J6RF32_HYAVF</name>
<dbReference type="Proteomes" id="UP000235786">
    <property type="component" value="Unassembled WGS sequence"/>
</dbReference>
<proteinExistence type="predicted"/>
<evidence type="ECO:0000313" key="1">
    <source>
        <dbReference type="EMBL" id="PMD37127.1"/>
    </source>
</evidence>
<organism evidence="1 2">
    <name type="scientific">Hyaloscypha variabilis (strain UAMH 11265 / GT02V1 / F)</name>
    <name type="common">Meliniomyces variabilis</name>
    <dbReference type="NCBI Taxonomy" id="1149755"/>
    <lineage>
        <taxon>Eukaryota</taxon>
        <taxon>Fungi</taxon>
        <taxon>Dikarya</taxon>
        <taxon>Ascomycota</taxon>
        <taxon>Pezizomycotina</taxon>
        <taxon>Leotiomycetes</taxon>
        <taxon>Helotiales</taxon>
        <taxon>Hyaloscyphaceae</taxon>
        <taxon>Hyaloscypha</taxon>
        <taxon>Hyaloscypha variabilis</taxon>
    </lineage>
</organism>
<gene>
    <name evidence="1" type="ORF">L207DRAFT_585482</name>
</gene>
<dbReference type="OrthoDB" id="5421769at2759"/>
<sequence length="151" mass="16871">MPVKDADGNAIPGRFTIYCRFLYPRPIIPKLVKDPETGMDVLLEGLEWLNPGCGVSENGSLTWSPSTGEIFLPRNNPRLNRRNNVISSCIRSNHDIQWIPGSSRMLSALYYMFNYSTKDDVKMHNLVLTAALFKTAMERAKAATGPLTPAQ</sequence>
<dbReference type="EMBL" id="KZ613949">
    <property type="protein sequence ID" value="PMD37127.1"/>
    <property type="molecule type" value="Genomic_DNA"/>
</dbReference>
<dbReference type="AlphaFoldDB" id="A0A2J6RF32"/>